<dbReference type="AlphaFoldDB" id="A0A4P7N1A7"/>
<gene>
    <name evidence="1" type="ORF">PoMZ_09288</name>
</gene>
<evidence type="ECO:0000313" key="1">
    <source>
        <dbReference type="EMBL" id="QBZ53600.1"/>
    </source>
</evidence>
<evidence type="ECO:0000313" key="2">
    <source>
        <dbReference type="Proteomes" id="UP000294847"/>
    </source>
</evidence>
<dbReference type="EMBL" id="CP034204">
    <property type="protein sequence ID" value="QBZ53600.1"/>
    <property type="molecule type" value="Genomic_DNA"/>
</dbReference>
<dbReference type="Proteomes" id="UP000294847">
    <property type="component" value="Chromosome 1"/>
</dbReference>
<sequence length="92" mass="10231">MCQVLTPENRRIPGGGLPLLLGHIVQSDCAEILNWLLATFNKKMLSEVLPMNNLNCHNKGQQSLDFQAVTRGLRLVSENQRATNTTRSDKNG</sequence>
<name>A0A4P7N1A7_PYROR</name>
<organism evidence="1 2">
    <name type="scientific">Pyricularia oryzae</name>
    <name type="common">Rice blast fungus</name>
    <name type="synonym">Magnaporthe oryzae</name>
    <dbReference type="NCBI Taxonomy" id="318829"/>
    <lineage>
        <taxon>Eukaryota</taxon>
        <taxon>Fungi</taxon>
        <taxon>Dikarya</taxon>
        <taxon>Ascomycota</taxon>
        <taxon>Pezizomycotina</taxon>
        <taxon>Sordariomycetes</taxon>
        <taxon>Sordariomycetidae</taxon>
        <taxon>Magnaporthales</taxon>
        <taxon>Pyriculariaceae</taxon>
        <taxon>Pyricularia</taxon>
    </lineage>
</organism>
<reference evidence="1 2" key="1">
    <citation type="journal article" date="2019" name="Mol. Biol. Evol.">
        <title>Blast fungal genomes show frequent chromosomal changes, gene gains and losses, and effector gene turnover.</title>
        <authorList>
            <person name="Gomez Luciano L.B."/>
            <person name="Jason Tsai I."/>
            <person name="Chuma I."/>
            <person name="Tosa Y."/>
            <person name="Chen Y.H."/>
            <person name="Li J.Y."/>
            <person name="Li M.Y."/>
            <person name="Jade Lu M.Y."/>
            <person name="Nakayashiki H."/>
            <person name="Li W.H."/>
        </authorList>
    </citation>
    <scope>NUCLEOTIDE SEQUENCE [LARGE SCALE GENOMIC DNA]</scope>
    <source>
        <strain evidence="1">MZ5-1-6</strain>
    </source>
</reference>
<accession>A0A4P7N1A7</accession>
<protein>
    <submittedName>
        <fullName evidence="1">Uncharacterized protein</fullName>
    </submittedName>
</protein>
<proteinExistence type="predicted"/>